<gene>
    <name evidence="1" type="ORF">BK660_24540</name>
</gene>
<evidence type="ECO:0000313" key="2">
    <source>
        <dbReference type="Proteomes" id="UP000285636"/>
    </source>
</evidence>
<proteinExistence type="predicted"/>
<dbReference type="AlphaFoldDB" id="A0A423HV47"/>
<evidence type="ECO:0008006" key="3">
    <source>
        <dbReference type="Google" id="ProtNLM"/>
    </source>
</evidence>
<dbReference type="RefSeq" id="WP_123435667.1">
    <property type="nucleotide sequence ID" value="NZ_MOBK01000011.1"/>
</dbReference>
<name>A0A423HV47_9PSED</name>
<dbReference type="InterPro" id="IPR012448">
    <property type="entry name" value="DUF1652"/>
</dbReference>
<dbReference type="Proteomes" id="UP000285636">
    <property type="component" value="Unassembled WGS sequence"/>
</dbReference>
<accession>A0A423HV47</accession>
<sequence length="83" mass="9244">MIYLTQLRALLEQHFSPRACECSVSGDNSVTVKLYHPESGEVDLVVSGLKVTSLSSPQAMASLIEELRYELQSNNLHRPGENR</sequence>
<comment type="caution">
    <text evidence="1">The sequence shown here is derived from an EMBL/GenBank/DDBJ whole genome shotgun (WGS) entry which is preliminary data.</text>
</comment>
<evidence type="ECO:0000313" key="1">
    <source>
        <dbReference type="EMBL" id="RON17099.1"/>
    </source>
</evidence>
<dbReference type="Pfam" id="PF07865">
    <property type="entry name" value="DUF1652"/>
    <property type="match status" value="1"/>
</dbReference>
<protein>
    <recommendedName>
        <fullName evidence="3">DUF1652 domain-containing protein</fullName>
    </recommendedName>
</protein>
<organism evidence="1 2">
    <name type="scientific">Pseudomonas brassicacearum</name>
    <dbReference type="NCBI Taxonomy" id="930166"/>
    <lineage>
        <taxon>Bacteria</taxon>
        <taxon>Pseudomonadati</taxon>
        <taxon>Pseudomonadota</taxon>
        <taxon>Gammaproteobacteria</taxon>
        <taxon>Pseudomonadales</taxon>
        <taxon>Pseudomonadaceae</taxon>
        <taxon>Pseudomonas</taxon>
    </lineage>
</organism>
<reference evidence="1 2" key="1">
    <citation type="submission" date="2016-10" db="EMBL/GenBank/DDBJ databases">
        <title>Comparative genome analysis of multiple Pseudomonas spp. focuses on biocontrol and plant growth promoting traits.</title>
        <authorList>
            <person name="Tao X.-Y."/>
            <person name="Taylor C.G."/>
        </authorList>
    </citation>
    <scope>NUCLEOTIDE SEQUENCE [LARGE SCALE GENOMIC DNA]</scope>
    <source>
        <strain evidence="1 2">38D7</strain>
    </source>
</reference>
<dbReference type="EMBL" id="MOBK01000011">
    <property type="protein sequence ID" value="RON17099.1"/>
    <property type="molecule type" value="Genomic_DNA"/>
</dbReference>